<dbReference type="PANTHER" id="PTHR23546">
    <property type="entry name" value="TRANSPORT PROTEIN"/>
    <property type="match status" value="1"/>
</dbReference>
<keyword evidence="1" id="KW-1133">Transmembrane helix</keyword>
<accession>A0A4V6KTZ3</accession>
<dbReference type="PANTHER" id="PTHR23546:SF1">
    <property type="entry name" value="MEMBRANE PROTEIN"/>
    <property type="match status" value="1"/>
</dbReference>
<reference evidence="2" key="1">
    <citation type="submission" date="2019-05" db="EMBL/GenBank/DDBJ databases">
        <authorList>
            <consortium name="Pathogen Informatics"/>
        </authorList>
    </citation>
    <scope>NUCLEOTIDE SEQUENCE [LARGE SCALE GENOMIC DNA]</scope>
    <source>
        <strain evidence="2">NCTC12965</strain>
    </source>
</reference>
<name>A0A4V6KTZ3_SERFO</name>
<evidence type="ECO:0000256" key="1">
    <source>
        <dbReference type="SAM" id="Phobius"/>
    </source>
</evidence>
<organism evidence="2">
    <name type="scientific">Serratia fonticola</name>
    <dbReference type="NCBI Taxonomy" id="47917"/>
    <lineage>
        <taxon>Bacteria</taxon>
        <taxon>Pseudomonadati</taxon>
        <taxon>Pseudomonadota</taxon>
        <taxon>Gammaproteobacteria</taxon>
        <taxon>Enterobacterales</taxon>
        <taxon>Yersiniaceae</taxon>
        <taxon>Serratia</taxon>
    </lineage>
</organism>
<sequence>MRLFSGSKIVAIGNNSPSNWPLAFCAGLLGIGQNGLLVALPVLVSLTQLSLSVWAGLLTLGSMLFLVGSPWWGGSRNSRL</sequence>
<gene>
    <name evidence="2" type="ORF">NCTC12965_05357</name>
</gene>
<protein>
    <submittedName>
        <fullName evidence="2">Uncharacterized protein</fullName>
    </submittedName>
</protein>
<proteinExistence type="predicted"/>
<dbReference type="EMBL" id="CABEEZ010000116">
    <property type="protein sequence ID" value="VTR46338.1"/>
    <property type="molecule type" value="Genomic_DNA"/>
</dbReference>
<feature type="transmembrane region" description="Helical" evidence="1">
    <location>
        <begin position="51"/>
        <end position="72"/>
    </location>
</feature>
<evidence type="ECO:0000313" key="2">
    <source>
        <dbReference type="EMBL" id="VTR46338.1"/>
    </source>
</evidence>
<keyword evidence="1" id="KW-0812">Transmembrane</keyword>
<keyword evidence="1" id="KW-0472">Membrane</keyword>
<feature type="transmembrane region" description="Helical" evidence="1">
    <location>
        <begin position="20"/>
        <end position="44"/>
    </location>
</feature>
<dbReference type="AlphaFoldDB" id="A0A4V6KTZ3"/>